<dbReference type="SUPFAM" id="SSF53335">
    <property type="entry name" value="S-adenosyl-L-methionine-dependent methyltransferases"/>
    <property type="match status" value="1"/>
</dbReference>
<sequence length="457" mass="47583">MTVTLIGGEMLHWSDRPATPALPPVGEITGRTLVAGPHPHDLIASLPAERTTVLLRGLPDAEAVAGLGVTVWAGSLDKVAATPAFDTIVALDGLDRLCSAEAETLDGWDERLAHLLTLLRPGGRLLLRVENLFGVHRLIALPEALGDSEWLVADDRDPHRPAGLAALRERLAVVREYAAYGDALLSREVLADAELSGFVSATIAGALATTGEVLADPAALATRALRHGLALELAPAWVVVTGGAADTPDAVVGAKAVAAADPPRGRTLEDELIAAAQRRDLPAMRALLTAWQKSPAAGVPAAQVIAGSASPAASDLTPLAPAGDPLVALSHFAAAAIRGDIAHLWPAPADEAELTALIAGMTGREVEPADVPPLPSRPAPGAVRELTAERDRLARELAEARAKHEFYEQQIRGRDAELKRVRQINAVLSATAPGKAVLGGLKAGRRAVRAVVKRGRA</sequence>
<dbReference type="RefSeq" id="WP_203775264.1">
    <property type="nucleotide sequence ID" value="NZ_BAAABO010000011.1"/>
</dbReference>
<accession>A0ABQ3YH01</accession>
<feature type="coiled-coil region" evidence="1">
    <location>
        <begin position="383"/>
        <end position="410"/>
    </location>
</feature>
<proteinExistence type="predicted"/>
<evidence type="ECO:0000313" key="2">
    <source>
        <dbReference type="EMBL" id="GID79284.1"/>
    </source>
</evidence>
<reference evidence="2 3" key="1">
    <citation type="submission" date="2021-01" db="EMBL/GenBank/DDBJ databases">
        <title>Whole genome shotgun sequence of Actinoplanes deccanensis NBRC 13994.</title>
        <authorList>
            <person name="Komaki H."/>
            <person name="Tamura T."/>
        </authorList>
    </citation>
    <scope>NUCLEOTIDE SEQUENCE [LARGE SCALE GENOMIC DNA]</scope>
    <source>
        <strain evidence="2 3">NBRC 13994</strain>
    </source>
</reference>
<dbReference type="Proteomes" id="UP000609879">
    <property type="component" value="Unassembled WGS sequence"/>
</dbReference>
<keyword evidence="3" id="KW-1185">Reference proteome</keyword>
<evidence type="ECO:0000256" key="1">
    <source>
        <dbReference type="SAM" id="Coils"/>
    </source>
</evidence>
<evidence type="ECO:0000313" key="3">
    <source>
        <dbReference type="Proteomes" id="UP000609879"/>
    </source>
</evidence>
<comment type="caution">
    <text evidence="2">The sequence shown here is derived from an EMBL/GenBank/DDBJ whole genome shotgun (WGS) entry which is preliminary data.</text>
</comment>
<name>A0ABQ3YH01_9ACTN</name>
<organism evidence="2 3">
    <name type="scientific">Paractinoplanes deccanensis</name>
    <dbReference type="NCBI Taxonomy" id="113561"/>
    <lineage>
        <taxon>Bacteria</taxon>
        <taxon>Bacillati</taxon>
        <taxon>Actinomycetota</taxon>
        <taxon>Actinomycetes</taxon>
        <taxon>Micromonosporales</taxon>
        <taxon>Micromonosporaceae</taxon>
        <taxon>Paractinoplanes</taxon>
    </lineage>
</organism>
<dbReference type="InterPro" id="IPR029063">
    <property type="entry name" value="SAM-dependent_MTases_sf"/>
</dbReference>
<gene>
    <name evidence="2" type="ORF">Ade02nite_79250</name>
</gene>
<dbReference type="EMBL" id="BOMI01000165">
    <property type="protein sequence ID" value="GID79284.1"/>
    <property type="molecule type" value="Genomic_DNA"/>
</dbReference>
<protein>
    <recommendedName>
        <fullName evidence="4">Class I SAM-dependent methyltransferase</fullName>
    </recommendedName>
</protein>
<keyword evidence="1" id="KW-0175">Coiled coil</keyword>
<evidence type="ECO:0008006" key="4">
    <source>
        <dbReference type="Google" id="ProtNLM"/>
    </source>
</evidence>